<protein>
    <submittedName>
        <fullName evidence="1">Uncharacterized protein</fullName>
    </submittedName>
</protein>
<dbReference type="OrthoDB" id="1726551at2"/>
<dbReference type="Proteomes" id="UP000004198">
    <property type="component" value="Unassembled WGS sequence"/>
</dbReference>
<dbReference type="NCBIfam" id="NF041239">
    <property type="entry name" value="Moor_selen_rel"/>
    <property type="match status" value="1"/>
</dbReference>
<comment type="caution">
    <text evidence="1">The sequence shown here is derived from an EMBL/GenBank/DDBJ whole genome shotgun (WGS) entry which is preliminary data.</text>
</comment>
<dbReference type="RefSeq" id="WP_007059396.1">
    <property type="nucleotide sequence ID" value="NZ_ACVI01000005.1"/>
</dbReference>
<evidence type="ECO:0000313" key="2">
    <source>
        <dbReference type="Proteomes" id="UP000004198"/>
    </source>
</evidence>
<accession>C6PNZ4</accession>
<proteinExistence type="predicted"/>
<evidence type="ECO:0000313" key="1">
    <source>
        <dbReference type="EMBL" id="EET89072.1"/>
    </source>
</evidence>
<dbReference type="InterPro" id="IPR049744">
    <property type="entry name" value="CC/Se_fam"/>
</dbReference>
<reference evidence="1 2" key="1">
    <citation type="submission" date="2009-06" db="EMBL/GenBank/DDBJ databases">
        <title>The draft genome of Clostridium carboxidivorans P7.</title>
        <authorList>
            <consortium name="US DOE Joint Genome Institute (JGI-PGF)"/>
            <person name="Lucas S."/>
            <person name="Copeland A."/>
            <person name="Lapidus A."/>
            <person name="Glavina del Rio T."/>
            <person name="Tice H."/>
            <person name="Bruce D."/>
            <person name="Goodwin L."/>
            <person name="Pitluck S."/>
            <person name="Larimer F."/>
            <person name="Land M.L."/>
            <person name="Hauser L."/>
            <person name="Hemme C.L."/>
        </authorList>
    </citation>
    <scope>NUCLEOTIDE SEQUENCE [LARGE SCALE GENOMIC DNA]</scope>
    <source>
        <strain evidence="1 2">P7</strain>
    </source>
</reference>
<dbReference type="EMBL" id="ACVI01000005">
    <property type="protein sequence ID" value="EET89072.1"/>
    <property type="molecule type" value="Genomic_DNA"/>
</dbReference>
<sequence length="78" mass="9135">MNIEINRGVKEYLSEKAVQDIYIEMVNKGACCSGNVFVPVVRLGKPSYEERYNFFVKDEITLYVPKNINNEKIRKHHN</sequence>
<dbReference type="AlphaFoldDB" id="C6PNZ4"/>
<organism evidence="1 2">
    <name type="scientific">Clostridium carboxidivorans P7</name>
    <dbReference type="NCBI Taxonomy" id="536227"/>
    <lineage>
        <taxon>Bacteria</taxon>
        <taxon>Bacillati</taxon>
        <taxon>Bacillota</taxon>
        <taxon>Clostridia</taxon>
        <taxon>Eubacteriales</taxon>
        <taxon>Clostridiaceae</taxon>
        <taxon>Clostridium</taxon>
    </lineage>
</organism>
<gene>
    <name evidence="1" type="ORF">CcarbDRAFT_0511</name>
</gene>
<name>C6PNZ4_9CLOT</name>
<keyword evidence="2" id="KW-1185">Reference proteome</keyword>